<keyword evidence="3" id="KW-1185">Reference proteome</keyword>
<dbReference type="Proteomes" id="UP001142055">
    <property type="component" value="Chromosome 2"/>
</dbReference>
<evidence type="ECO:0000256" key="1">
    <source>
        <dbReference type="SAM" id="MobiDB-lite"/>
    </source>
</evidence>
<evidence type="ECO:0000313" key="2">
    <source>
        <dbReference type="EMBL" id="KAJ6220751.1"/>
    </source>
</evidence>
<feature type="non-terminal residue" evidence="2">
    <location>
        <position position="1"/>
    </location>
</feature>
<protein>
    <submittedName>
        <fullName evidence="2">Uncharacterized protein</fullName>
    </submittedName>
</protein>
<feature type="compositionally biased region" description="Low complexity" evidence="1">
    <location>
        <begin position="52"/>
        <end position="64"/>
    </location>
</feature>
<proteinExistence type="predicted"/>
<evidence type="ECO:0000313" key="3">
    <source>
        <dbReference type="Proteomes" id="UP001142055"/>
    </source>
</evidence>
<dbReference type="AlphaFoldDB" id="A0A9Q0RPG2"/>
<organism evidence="2 3">
    <name type="scientific">Blomia tropicalis</name>
    <name type="common">Mite</name>
    <dbReference type="NCBI Taxonomy" id="40697"/>
    <lineage>
        <taxon>Eukaryota</taxon>
        <taxon>Metazoa</taxon>
        <taxon>Ecdysozoa</taxon>
        <taxon>Arthropoda</taxon>
        <taxon>Chelicerata</taxon>
        <taxon>Arachnida</taxon>
        <taxon>Acari</taxon>
        <taxon>Acariformes</taxon>
        <taxon>Sarcoptiformes</taxon>
        <taxon>Astigmata</taxon>
        <taxon>Glycyphagoidea</taxon>
        <taxon>Echimyopodidae</taxon>
        <taxon>Blomia</taxon>
    </lineage>
</organism>
<feature type="compositionally biased region" description="Basic residues" evidence="1">
    <location>
        <begin position="104"/>
        <end position="120"/>
    </location>
</feature>
<feature type="region of interest" description="Disordered" evidence="1">
    <location>
        <begin position="102"/>
        <end position="126"/>
    </location>
</feature>
<sequence length="233" mass="26541">LLPTHTAIVRINIKFTINDSSKSSKKSNDNDSTRSLEQMWQEKKKKSKENFTKPSVSSSVSTGSKSSMFTPFYNQSFIIPHQSTSDEEFLFDSPETDCTEIRKSFNRKHNHHHKKRKKKEKRDYSSKLSLFNTNSINMSISKRTLIQSSSSSSSSSSLTTNKQSNNLPLLTVETFDLPRNISPKSSPEHNSPPESIIEPLEFEHHQSSMSKRYNLGYCCKNGAFGYKMNQGLN</sequence>
<dbReference type="EMBL" id="JAPWDV010000002">
    <property type="protein sequence ID" value="KAJ6220751.1"/>
    <property type="molecule type" value="Genomic_DNA"/>
</dbReference>
<name>A0A9Q0RPG2_BLOTA</name>
<gene>
    <name evidence="2" type="ORF">RDWZM_006563</name>
</gene>
<feature type="region of interest" description="Disordered" evidence="1">
    <location>
        <begin position="20"/>
        <end position="64"/>
    </location>
</feature>
<reference evidence="2" key="1">
    <citation type="submission" date="2022-12" db="EMBL/GenBank/DDBJ databases">
        <title>Genome assemblies of Blomia tropicalis.</title>
        <authorList>
            <person name="Cui Y."/>
        </authorList>
    </citation>
    <scope>NUCLEOTIDE SEQUENCE</scope>
    <source>
        <tissue evidence="2">Adult mites</tissue>
    </source>
</reference>
<comment type="caution">
    <text evidence="2">The sequence shown here is derived from an EMBL/GenBank/DDBJ whole genome shotgun (WGS) entry which is preliminary data.</text>
</comment>
<accession>A0A9Q0RPG2</accession>